<dbReference type="Gene3D" id="1.10.238.160">
    <property type="match status" value="1"/>
</dbReference>
<dbReference type="OrthoDB" id="9801242at2"/>
<organism evidence="1 2">
    <name type="scientific">Shimia haliotis</name>
    <dbReference type="NCBI Taxonomy" id="1280847"/>
    <lineage>
        <taxon>Bacteria</taxon>
        <taxon>Pseudomonadati</taxon>
        <taxon>Pseudomonadota</taxon>
        <taxon>Alphaproteobacteria</taxon>
        <taxon>Rhodobacterales</taxon>
        <taxon>Roseobacteraceae</taxon>
    </lineage>
</organism>
<protein>
    <submittedName>
        <fullName evidence="1">Transcriptional regulator, AlpA family</fullName>
    </submittedName>
</protein>
<accession>A0A1I4HBP0</accession>
<evidence type="ECO:0000313" key="2">
    <source>
        <dbReference type="Proteomes" id="UP000198851"/>
    </source>
</evidence>
<evidence type="ECO:0000313" key="1">
    <source>
        <dbReference type="EMBL" id="SFL39624.1"/>
    </source>
</evidence>
<dbReference type="Proteomes" id="UP000198851">
    <property type="component" value="Unassembled WGS sequence"/>
</dbReference>
<keyword evidence="2" id="KW-1185">Reference proteome</keyword>
<dbReference type="InterPro" id="IPR010260">
    <property type="entry name" value="AlpA"/>
</dbReference>
<gene>
    <name evidence="1" type="ORF">SAMN04488036_11228</name>
</gene>
<dbReference type="Pfam" id="PF05930">
    <property type="entry name" value="Phage_AlpA"/>
    <property type="match status" value="1"/>
</dbReference>
<proteinExistence type="predicted"/>
<dbReference type="STRING" id="1280847.SAMN04488036_11228"/>
<sequence length="56" mass="6445">MNLITFQELQRKLGGRSRSQIYRDLEANRIPRPIKFGSRLYWNEADIDAAISAHAG</sequence>
<name>A0A1I4HBP0_9RHOB</name>
<dbReference type="RefSeq" id="WP_093326003.1">
    <property type="nucleotide sequence ID" value="NZ_FOSZ01000012.1"/>
</dbReference>
<dbReference type="AlphaFoldDB" id="A0A1I4HBP0"/>
<reference evidence="2" key="1">
    <citation type="submission" date="2016-10" db="EMBL/GenBank/DDBJ databases">
        <authorList>
            <person name="Varghese N."/>
            <person name="Submissions S."/>
        </authorList>
    </citation>
    <scope>NUCLEOTIDE SEQUENCE [LARGE SCALE GENOMIC DNA]</scope>
    <source>
        <strain evidence="2">DSM 28453</strain>
    </source>
</reference>
<dbReference type="EMBL" id="FOSZ01000012">
    <property type="protein sequence ID" value="SFL39624.1"/>
    <property type="molecule type" value="Genomic_DNA"/>
</dbReference>